<dbReference type="Proteomes" id="UP001151699">
    <property type="component" value="Chromosome C"/>
</dbReference>
<dbReference type="OrthoDB" id="64893at2759"/>
<reference evidence="3" key="1">
    <citation type="submission" date="2022-07" db="EMBL/GenBank/DDBJ databases">
        <authorList>
            <person name="Trinca V."/>
            <person name="Uliana J.V.C."/>
            <person name="Torres T.T."/>
            <person name="Ward R.J."/>
            <person name="Monesi N."/>
        </authorList>
    </citation>
    <scope>NUCLEOTIDE SEQUENCE</scope>
    <source>
        <strain evidence="3">HSMRA1968</strain>
        <tissue evidence="3">Whole embryos</tissue>
    </source>
</reference>
<keyword evidence="1" id="KW-1133">Transmembrane helix</keyword>
<gene>
    <name evidence="3" type="ORF">Bhyg_13716</name>
</gene>
<dbReference type="Pfam" id="PF03067">
    <property type="entry name" value="LPMO_10"/>
    <property type="match status" value="1"/>
</dbReference>
<keyword evidence="1" id="KW-0812">Transmembrane</keyword>
<dbReference type="EMBL" id="WJQU01000004">
    <property type="protein sequence ID" value="KAJ6635133.1"/>
    <property type="molecule type" value="Genomic_DNA"/>
</dbReference>
<name>A0A9Q0MNE3_9DIPT</name>
<feature type="domain" description="Chitin-binding type-4" evidence="2">
    <location>
        <begin position="22"/>
        <end position="208"/>
    </location>
</feature>
<comment type="caution">
    <text evidence="3">The sequence shown here is derived from an EMBL/GenBank/DDBJ whole genome shotgun (WGS) entry which is preliminary data.</text>
</comment>
<evidence type="ECO:0000313" key="4">
    <source>
        <dbReference type="Proteomes" id="UP001151699"/>
    </source>
</evidence>
<evidence type="ECO:0000313" key="3">
    <source>
        <dbReference type="EMBL" id="KAJ6635133.1"/>
    </source>
</evidence>
<organism evidence="3 4">
    <name type="scientific">Pseudolycoriella hygida</name>
    <dbReference type="NCBI Taxonomy" id="35572"/>
    <lineage>
        <taxon>Eukaryota</taxon>
        <taxon>Metazoa</taxon>
        <taxon>Ecdysozoa</taxon>
        <taxon>Arthropoda</taxon>
        <taxon>Hexapoda</taxon>
        <taxon>Insecta</taxon>
        <taxon>Pterygota</taxon>
        <taxon>Neoptera</taxon>
        <taxon>Endopterygota</taxon>
        <taxon>Diptera</taxon>
        <taxon>Nematocera</taxon>
        <taxon>Sciaroidea</taxon>
        <taxon>Sciaridae</taxon>
        <taxon>Pseudolycoriella</taxon>
    </lineage>
</organism>
<protein>
    <recommendedName>
        <fullName evidence="2">Chitin-binding type-4 domain-containing protein</fullName>
    </recommendedName>
</protein>
<proteinExistence type="predicted"/>
<accession>A0A9Q0MNE3</accession>
<sequence length="211" mass="23568">MNKFYLLMFISVTVTYVYVAGHGMVLDPVNRASRWRYDTKAKADYDDSQGWCGGFYTQYTLNGGECGLCGDDYSKPTPRAHEFGGTYGQGVIVKSYQKGGQLPVSVMITANHLGYFYFRICNMDVLKESKECFEANRIKLTNGADTYPLPSDLTGWFNTTLQLPPGLTCNHCVLQWTYNVGNSWGVCPDGRGAMGCGNQENFRTCSDIRIL</sequence>
<dbReference type="InterPro" id="IPR004302">
    <property type="entry name" value="Cellulose/chitin-bd_N"/>
</dbReference>
<evidence type="ECO:0000256" key="1">
    <source>
        <dbReference type="SAM" id="Phobius"/>
    </source>
</evidence>
<keyword evidence="4" id="KW-1185">Reference proteome</keyword>
<keyword evidence="1" id="KW-0472">Membrane</keyword>
<dbReference type="AlphaFoldDB" id="A0A9Q0MNE3"/>
<feature type="transmembrane region" description="Helical" evidence="1">
    <location>
        <begin position="6"/>
        <end position="26"/>
    </location>
</feature>
<evidence type="ECO:0000259" key="2">
    <source>
        <dbReference type="Pfam" id="PF03067"/>
    </source>
</evidence>